<dbReference type="Gene3D" id="2.70.70.10">
    <property type="entry name" value="Glucose Permease (Domain IIA)"/>
    <property type="match status" value="1"/>
</dbReference>
<keyword evidence="2" id="KW-0378">Hydrolase</keyword>
<dbReference type="PANTHER" id="PTHR21666">
    <property type="entry name" value="PEPTIDASE-RELATED"/>
    <property type="match status" value="1"/>
</dbReference>
<gene>
    <name evidence="2" type="ORF">ACFO5O_05880</name>
</gene>
<dbReference type="InterPro" id="IPR011055">
    <property type="entry name" value="Dup_hybrid_motif"/>
</dbReference>
<keyword evidence="3" id="KW-1185">Reference proteome</keyword>
<dbReference type="Proteomes" id="UP001595953">
    <property type="component" value="Unassembled WGS sequence"/>
</dbReference>
<feature type="domain" description="M23ase beta-sheet core" evidence="1">
    <location>
        <begin position="47"/>
        <end position="113"/>
    </location>
</feature>
<evidence type="ECO:0000259" key="1">
    <source>
        <dbReference type="Pfam" id="PF01551"/>
    </source>
</evidence>
<dbReference type="GO" id="GO:0016787">
    <property type="term" value="F:hydrolase activity"/>
    <property type="evidence" value="ECO:0007669"/>
    <property type="project" value="UniProtKB-KW"/>
</dbReference>
<dbReference type="RefSeq" id="WP_387961829.1">
    <property type="nucleotide sequence ID" value="NZ_JBHSGP010000008.1"/>
</dbReference>
<dbReference type="PANTHER" id="PTHR21666:SF285">
    <property type="entry name" value="M23 FAMILY METALLOPEPTIDASE"/>
    <property type="match status" value="1"/>
</dbReference>
<organism evidence="2 3">
    <name type="scientific">Geojedonia litorea</name>
    <dbReference type="NCBI Taxonomy" id="1268269"/>
    <lineage>
        <taxon>Bacteria</taxon>
        <taxon>Pseudomonadati</taxon>
        <taxon>Bacteroidota</taxon>
        <taxon>Flavobacteriia</taxon>
        <taxon>Flavobacteriales</taxon>
        <taxon>Flavobacteriaceae</taxon>
        <taxon>Geojedonia</taxon>
    </lineage>
</organism>
<evidence type="ECO:0000313" key="3">
    <source>
        <dbReference type="Proteomes" id="UP001595953"/>
    </source>
</evidence>
<reference evidence="3" key="1">
    <citation type="journal article" date="2019" name="Int. J. Syst. Evol. Microbiol.">
        <title>The Global Catalogue of Microorganisms (GCM) 10K type strain sequencing project: providing services to taxonomists for standard genome sequencing and annotation.</title>
        <authorList>
            <consortium name="The Broad Institute Genomics Platform"/>
            <consortium name="The Broad Institute Genome Sequencing Center for Infectious Disease"/>
            <person name="Wu L."/>
            <person name="Ma J."/>
        </authorList>
    </citation>
    <scope>NUCLEOTIDE SEQUENCE [LARGE SCALE GENOMIC DNA]</scope>
    <source>
        <strain evidence="3">CCUG 63682</strain>
    </source>
</reference>
<comment type="caution">
    <text evidence="2">The sequence shown here is derived from an EMBL/GenBank/DDBJ whole genome shotgun (WGS) entry which is preliminary data.</text>
</comment>
<evidence type="ECO:0000313" key="2">
    <source>
        <dbReference type="EMBL" id="MFC4721839.1"/>
    </source>
</evidence>
<accession>A0ABV9N327</accession>
<protein>
    <submittedName>
        <fullName evidence="2">M23 family metallopeptidase</fullName>
        <ecNumber evidence="2">3.4.24.-</ecNumber>
    </submittedName>
</protein>
<dbReference type="InterPro" id="IPR050570">
    <property type="entry name" value="Cell_wall_metabolism_enzyme"/>
</dbReference>
<dbReference type="EC" id="3.4.24.-" evidence="2"/>
<dbReference type="EMBL" id="JBHSGP010000008">
    <property type="protein sequence ID" value="MFC4721839.1"/>
    <property type="molecule type" value="Genomic_DNA"/>
</dbReference>
<dbReference type="Pfam" id="PF01551">
    <property type="entry name" value="Peptidase_M23"/>
    <property type="match status" value="1"/>
</dbReference>
<name>A0ABV9N327_9FLAO</name>
<proteinExistence type="predicted"/>
<sequence>MKYHLLILLSSSLCFSQIEYPKDYFRAPLDIELVLAGSFGELRSNHFHSGLDLKTQQRQGLNVYSIAEGYVSRIKISHYGYGKALYITHPNGYTSVYGHLKKFSPKIEAYIKQCQYQKETYEVEVFPTPNELPIFSDEIVALSGNTGSSAGPHLHFEIRDNQERPINPMLFGIDIQDTRPPFVTKVYAFVKDDASFINNKSKRLELRLIPDKNGNYITENIAAYGSIGFGIESNDKQDLAPNNNGLSNIQTFFNGNKSIEIDFKRFSFDESRHINRFVDYEIYKINKIRIQKLFQEKGNPLSLFKEVENEGYVKIEDSTSSIYKIRIQDFKGNEAWVTIPITGKKVNQAPSTNDIKPAYFVYADQPMNFKKDKVSVYIPANTFYDDAYLDINVRSDTLKLHKDVIPLQKNISLFYDVSQYSEVDKSKLFIAELQGFYQRPSYLNTTRKGDSLIARPNSLGTFALARDDKGPSISPINFQHGKWISKLDQLRIKITDDLSGISNYRATINGKWVLMEYEYKDNSLTYYFDDNIIKNAEHNLKLIVTDNVGNSSTFEATFYRK</sequence>
<dbReference type="InterPro" id="IPR016047">
    <property type="entry name" value="M23ase_b-sheet_dom"/>
</dbReference>
<dbReference type="CDD" id="cd12797">
    <property type="entry name" value="M23_peptidase"/>
    <property type="match status" value="1"/>
</dbReference>
<dbReference type="SUPFAM" id="SSF51261">
    <property type="entry name" value="Duplicated hybrid motif"/>
    <property type="match status" value="2"/>
</dbReference>